<organism evidence="5 6">
    <name type="scientific">Perkinsus chesapeaki</name>
    <name type="common">Clam parasite</name>
    <name type="synonym">Perkinsus andrewsi</name>
    <dbReference type="NCBI Taxonomy" id="330153"/>
    <lineage>
        <taxon>Eukaryota</taxon>
        <taxon>Sar</taxon>
        <taxon>Alveolata</taxon>
        <taxon>Perkinsozoa</taxon>
        <taxon>Perkinsea</taxon>
        <taxon>Perkinsida</taxon>
        <taxon>Perkinsidae</taxon>
        <taxon>Perkinsus</taxon>
    </lineage>
</organism>
<sequence>MLAAPPHASTSSSSTSSSSDDEDAEGQLQHNDTTTTTVLTSTTAGIRPRPRRNTWSSPTPPTSPPTLYVSSMGEHEDIIEEGAANDTANDEDDAKVDNTTMSIDLSSSSSTTTQQQQQQQQRRCRGWYEGGKGRYYDDTPKLEEKKLFLGGLPPNCDKEQVEEYFSKFGLIEDAIVMVDKFTGRSRGFGFITFDKAEDMKKCLDNTEPHLIMDKIIDVKRAVEGGLGPHGVGGGGALYGGPTTATSAASRSQQQHEGIRSSSSGWGHHHPTSYYYNNKPPLPHPSGGGGWWATGNSGSGYITAAGGYNKGNDNNTTVPYRVPDDPSKVFIGGLPPTSDKDTLTDMLSQYGDVIECNVMFDRDTGRNRGFAYATFATPQEANAACKGDKDDDEEEEKKDKLLLLPDNPCKIFLGGLPQTADEDRVTEHLSQYGKVIDVTVMYDRDTGRHRGFAYATFSNGKEALASIKGGDNNIIDGKWVQIKASSRSMEHVGKAAAYTSSHAHNGPRRDVTGYDRYTNRVSSSRYGGGGHHHHEQGRYYHIGDIMLRLLAGDIDHQQGMNLRLLLVELKIDMIMKVKEEEEV</sequence>
<dbReference type="InterPro" id="IPR035979">
    <property type="entry name" value="RBD_domain_sf"/>
</dbReference>
<dbReference type="OrthoDB" id="21467at2759"/>
<reference evidence="5 6" key="1">
    <citation type="submission" date="2020-04" db="EMBL/GenBank/DDBJ databases">
        <title>Perkinsus chesapeaki whole genome sequence.</title>
        <authorList>
            <person name="Bogema D.R."/>
        </authorList>
    </citation>
    <scope>NUCLEOTIDE SEQUENCE [LARGE SCALE GENOMIC DNA]</scope>
    <source>
        <strain evidence="5">ATCC PRA-425</strain>
    </source>
</reference>
<evidence type="ECO:0000256" key="1">
    <source>
        <dbReference type="ARBA" id="ARBA00022884"/>
    </source>
</evidence>
<evidence type="ECO:0000259" key="4">
    <source>
        <dbReference type="PROSITE" id="PS50102"/>
    </source>
</evidence>
<evidence type="ECO:0000256" key="3">
    <source>
        <dbReference type="SAM" id="MobiDB-lite"/>
    </source>
</evidence>
<feature type="domain" description="RRM" evidence="4">
    <location>
        <begin position="145"/>
        <end position="223"/>
    </location>
</feature>
<dbReference type="InterPro" id="IPR000504">
    <property type="entry name" value="RRM_dom"/>
</dbReference>
<dbReference type="AlphaFoldDB" id="A0A7J6L1Q1"/>
<dbReference type="EMBL" id="JAAPAO010000812">
    <property type="protein sequence ID" value="KAF4653525.1"/>
    <property type="molecule type" value="Genomic_DNA"/>
</dbReference>
<comment type="caution">
    <text evidence="5">The sequence shown here is derived from an EMBL/GenBank/DDBJ whole genome shotgun (WGS) entry which is preliminary data.</text>
</comment>
<evidence type="ECO:0000313" key="5">
    <source>
        <dbReference type="EMBL" id="KAF4653525.1"/>
    </source>
</evidence>
<dbReference type="InterPro" id="IPR052462">
    <property type="entry name" value="SLIRP/GR-RBP-like"/>
</dbReference>
<feature type="region of interest" description="Disordered" evidence="3">
    <location>
        <begin position="233"/>
        <end position="265"/>
    </location>
</feature>
<dbReference type="PROSITE" id="PS50102">
    <property type="entry name" value="RRM"/>
    <property type="match status" value="3"/>
</dbReference>
<dbReference type="PANTHER" id="PTHR48027">
    <property type="entry name" value="HETEROGENEOUS NUCLEAR RIBONUCLEOPROTEIN 87F-RELATED"/>
    <property type="match status" value="1"/>
</dbReference>
<gene>
    <name evidence="5" type="ORF">FOL47_010477</name>
</gene>
<proteinExistence type="predicted"/>
<feature type="compositionally biased region" description="Low complexity" evidence="3">
    <location>
        <begin position="33"/>
        <end position="43"/>
    </location>
</feature>
<dbReference type="SUPFAM" id="SSF54928">
    <property type="entry name" value="RNA-binding domain, RBD"/>
    <property type="match status" value="3"/>
</dbReference>
<keyword evidence="1 2" id="KW-0694">RNA-binding</keyword>
<feature type="compositionally biased region" description="Low complexity" evidence="3">
    <location>
        <begin position="9"/>
        <end position="18"/>
    </location>
</feature>
<protein>
    <recommendedName>
        <fullName evidence="4">RRM domain-containing protein</fullName>
    </recommendedName>
</protein>
<feature type="compositionally biased region" description="Low complexity" evidence="3">
    <location>
        <begin position="106"/>
        <end position="121"/>
    </location>
</feature>
<feature type="domain" description="RRM" evidence="4">
    <location>
        <begin position="408"/>
        <end position="486"/>
    </location>
</feature>
<accession>A0A7J6L1Q1</accession>
<dbReference type="InterPro" id="IPR012677">
    <property type="entry name" value="Nucleotide-bd_a/b_plait_sf"/>
</dbReference>
<evidence type="ECO:0000256" key="2">
    <source>
        <dbReference type="PROSITE-ProRule" id="PRU00176"/>
    </source>
</evidence>
<keyword evidence="6" id="KW-1185">Reference proteome</keyword>
<evidence type="ECO:0000313" key="6">
    <source>
        <dbReference type="Proteomes" id="UP000591131"/>
    </source>
</evidence>
<feature type="region of interest" description="Disordered" evidence="3">
    <location>
        <begin position="1"/>
        <end position="129"/>
    </location>
</feature>
<dbReference type="Proteomes" id="UP000591131">
    <property type="component" value="Unassembled WGS sequence"/>
</dbReference>
<dbReference type="GO" id="GO:0003723">
    <property type="term" value="F:RNA binding"/>
    <property type="evidence" value="ECO:0007669"/>
    <property type="project" value="UniProtKB-UniRule"/>
</dbReference>
<feature type="domain" description="RRM" evidence="4">
    <location>
        <begin position="326"/>
        <end position="383"/>
    </location>
</feature>
<dbReference type="SMART" id="SM00360">
    <property type="entry name" value="RRM"/>
    <property type="match status" value="3"/>
</dbReference>
<dbReference type="Gene3D" id="3.30.70.330">
    <property type="match status" value="3"/>
</dbReference>
<dbReference type="Pfam" id="PF00076">
    <property type="entry name" value="RRM_1"/>
    <property type="match status" value="3"/>
</dbReference>
<feature type="compositionally biased region" description="Polar residues" evidence="3">
    <location>
        <begin position="242"/>
        <end position="264"/>
    </location>
</feature>
<name>A0A7J6L1Q1_PERCH</name>